<dbReference type="AlphaFoldDB" id="X1TAE5"/>
<evidence type="ECO:0000313" key="1">
    <source>
        <dbReference type="EMBL" id="GAJ02318.1"/>
    </source>
</evidence>
<proteinExistence type="predicted"/>
<protein>
    <submittedName>
        <fullName evidence="1">Uncharacterized protein</fullName>
    </submittedName>
</protein>
<feature type="non-terminal residue" evidence="1">
    <location>
        <position position="1"/>
    </location>
</feature>
<accession>X1TAE5</accession>
<sequence>GKWDGEPAWSLDSLEGELELADLPDPLAVESLESGICPRCGKPIDWAGPFPIKALAGMEKQDLGAGYYELAQVRAPPGMDLVMMLRAAGYLGPVGIGELCGN</sequence>
<dbReference type="EMBL" id="BARW01018852">
    <property type="protein sequence ID" value="GAJ02318.1"/>
    <property type="molecule type" value="Genomic_DNA"/>
</dbReference>
<comment type="caution">
    <text evidence="1">The sequence shown here is derived from an EMBL/GenBank/DDBJ whole genome shotgun (WGS) entry which is preliminary data.</text>
</comment>
<organism evidence="1">
    <name type="scientific">marine sediment metagenome</name>
    <dbReference type="NCBI Taxonomy" id="412755"/>
    <lineage>
        <taxon>unclassified sequences</taxon>
        <taxon>metagenomes</taxon>
        <taxon>ecological metagenomes</taxon>
    </lineage>
</organism>
<name>X1TAE5_9ZZZZ</name>
<reference evidence="1" key="1">
    <citation type="journal article" date="2014" name="Front. Microbiol.">
        <title>High frequency of phylogenetically diverse reductive dehalogenase-homologous genes in deep subseafloor sedimentary metagenomes.</title>
        <authorList>
            <person name="Kawai M."/>
            <person name="Futagami T."/>
            <person name="Toyoda A."/>
            <person name="Takaki Y."/>
            <person name="Nishi S."/>
            <person name="Hori S."/>
            <person name="Arai W."/>
            <person name="Tsubouchi T."/>
            <person name="Morono Y."/>
            <person name="Uchiyama I."/>
            <person name="Ito T."/>
            <person name="Fujiyama A."/>
            <person name="Inagaki F."/>
            <person name="Takami H."/>
        </authorList>
    </citation>
    <scope>NUCLEOTIDE SEQUENCE</scope>
    <source>
        <strain evidence="1">Expedition CK06-06</strain>
    </source>
</reference>
<gene>
    <name evidence="1" type="ORF">S12H4_32190</name>
</gene>